<dbReference type="PATRIC" id="fig|128780.6.peg.3471"/>
<evidence type="ECO:0000313" key="3">
    <source>
        <dbReference type="EMBL" id="ALJ29766.1"/>
    </source>
</evidence>
<dbReference type="GO" id="GO:0003677">
    <property type="term" value="F:DNA binding"/>
    <property type="evidence" value="ECO:0007669"/>
    <property type="project" value="UniProtKB-KW"/>
</dbReference>
<sequence>MTRGRKRKFSPEIPGHIDQGALPKGIYWGNGRWYWLEPHPEGGGSTKRTIAGKSARLSDLHAFAEEQASADAAGTLSYLTKQFKHSSEYKELSPRTQQSYDWLAEQACAYVLKDGRTLGQQQVAHLSTPAVQRIVETIAMGRPATGRLPALPATPSKANRILQYLGRLFAWGMRIGACRTNPARGVRKVRERGAHNMPEHDAFEAVLRFARERATRQAHSAGSCSPYLPAVMVLAYNVRLRGIEIDTLTDANITKQGIYSNRRKGSLDNITTWTPELRQAIRSLQAYRADRLAAHGRPTPLRPEDRFLLCSESGTPLTKSALDSAWQRLIAMAIREQVISEKQRFALHGLKHRGITDSEDPADGGHATEAMRRRYNHRVPIVKPPKKR</sequence>
<organism evidence="3 4">
    <name type="scientific">Stenotrophomonas acidaminiphila</name>
    <dbReference type="NCBI Taxonomy" id="128780"/>
    <lineage>
        <taxon>Bacteria</taxon>
        <taxon>Pseudomonadati</taxon>
        <taxon>Pseudomonadota</taxon>
        <taxon>Gammaproteobacteria</taxon>
        <taxon>Lysobacterales</taxon>
        <taxon>Lysobacteraceae</taxon>
        <taxon>Stenotrophomonas</taxon>
    </lineage>
</organism>
<dbReference type="EMBL" id="CP012900">
    <property type="protein sequence ID" value="ALJ29766.1"/>
    <property type="molecule type" value="Genomic_DNA"/>
</dbReference>
<gene>
    <name evidence="3" type="ORF">AOT14_34270</name>
</gene>
<protein>
    <submittedName>
        <fullName evidence="3">Phage integrase</fullName>
    </submittedName>
</protein>
<evidence type="ECO:0000256" key="2">
    <source>
        <dbReference type="ARBA" id="ARBA00023172"/>
    </source>
</evidence>
<reference evidence="3 4" key="1">
    <citation type="journal article" date="2015" name="Genome Announc.">
        <title>Complete Genome Sequencing of Stenotrophomonas acidaminiphila ZAC14D2_NAIMI4_2, a Multidrug-Resistant Strain Isolated from Sediments of a Polluted River in Mexico, Uncovers New Antibiotic Resistance Genes and a Novel Class-II Lasso Peptide Biosynthesis Gene Cluster.</title>
        <authorList>
            <person name="Vinuesa P."/>
            <person name="Ochoa-Sanchez L.E."/>
        </authorList>
    </citation>
    <scope>NUCLEOTIDE SEQUENCE [LARGE SCALE GENOMIC DNA]</scope>
    <source>
        <strain evidence="3 4">ZAC14D2_NAIMI4_2</strain>
    </source>
</reference>
<dbReference type="GO" id="GO:0006310">
    <property type="term" value="P:DNA recombination"/>
    <property type="evidence" value="ECO:0007669"/>
    <property type="project" value="UniProtKB-KW"/>
</dbReference>
<keyword evidence="2" id="KW-0233">DNA recombination</keyword>
<evidence type="ECO:0000256" key="1">
    <source>
        <dbReference type="ARBA" id="ARBA00023125"/>
    </source>
</evidence>
<dbReference type="InterPro" id="IPR013762">
    <property type="entry name" value="Integrase-like_cat_sf"/>
</dbReference>
<name>A0A0S1B463_9GAMM</name>
<dbReference type="AlphaFoldDB" id="A0A0S1B463"/>
<dbReference type="Gene3D" id="1.10.443.10">
    <property type="entry name" value="Intergrase catalytic core"/>
    <property type="match status" value="1"/>
</dbReference>
<dbReference type="Proteomes" id="UP000061010">
    <property type="component" value="Chromosome"/>
</dbReference>
<proteinExistence type="predicted"/>
<dbReference type="OrthoDB" id="6173494at2"/>
<dbReference type="SUPFAM" id="SSF56349">
    <property type="entry name" value="DNA breaking-rejoining enzymes"/>
    <property type="match status" value="1"/>
</dbReference>
<dbReference type="GO" id="GO:0015074">
    <property type="term" value="P:DNA integration"/>
    <property type="evidence" value="ECO:0007669"/>
    <property type="project" value="InterPro"/>
</dbReference>
<evidence type="ECO:0000313" key="4">
    <source>
        <dbReference type="Proteomes" id="UP000061010"/>
    </source>
</evidence>
<dbReference type="InterPro" id="IPR010998">
    <property type="entry name" value="Integrase_recombinase_N"/>
</dbReference>
<accession>A0A0S1B463</accession>
<dbReference type="Gene3D" id="1.10.150.130">
    <property type="match status" value="1"/>
</dbReference>
<keyword evidence="4" id="KW-1185">Reference proteome</keyword>
<dbReference type="KEGG" id="sacz:AOT14_34270"/>
<dbReference type="InterPro" id="IPR011010">
    <property type="entry name" value="DNA_brk_join_enz"/>
</dbReference>
<keyword evidence="1" id="KW-0238">DNA-binding</keyword>